<reference evidence="3" key="1">
    <citation type="submission" date="2021-01" db="EMBL/GenBank/DDBJ databases">
        <authorList>
            <person name="Corre E."/>
            <person name="Pelletier E."/>
            <person name="Niang G."/>
            <person name="Scheremetjew M."/>
            <person name="Finn R."/>
            <person name="Kale V."/>
            <person name="Holt S."/>
            <person name="Cochrane G."/>
            <person name="Meng A."/>
            <person name="Brown T."/>
            <person name="Cohen L."/>
        </authorList>
    </citation>
    <scope>NUCLEOTIDE SEQUENCE</scope>
</reference>
<organism evidence="3">
    <name type="scientific">Noctiluca scintillans</name>
    <name type="common">Sea sparkle</name>
    <name type="synonym">Red tide dinoflagellate</name>
    <dbReference type="NCBI Taxonomy" id="2966"/>
    <lineage>
        <taxon>Eukaryota</taxon>
        <taxon>Sar</taxon>
        <taxon>Alveolata</taxon>
        <taxon>Dinophyceae</taxon>
        <taxon>Noctilucales</taxon>
        <taxon>Noctilucaceae</taxon>
        <taxon>Noctiluca</taxon>
    </lineage>
</organism>
<dbReference type="EMBL" id="HBFQ01034332">
    <property type="protein sequence ID" value="CAD8849856.1"/>
    <property type="molecule type" value="Transcribed_RNA"/>
</dbReference>
<dbReference type="PROSITE" id="PS50053">
    <property type="entry name" value="UBIQUITIN_2"/>
    <property type="match status" value="1"/>
</dbReference>
<evidence type="ECO:0000259" key="2">
    <source>
        <dbReference type="PROSITE" id="PS50188"/>
    </source>
</evidence>
<dbReference type="CDD" id="cd17039">
    <property type="entry name" value="Ubl_ubiquitin_like"/>
    <property type="match status" value="1"/>
</dbReference>
<dbReference type="InterPro" id="IPR043136">
    <property type="entry name" value="B30.2/SPRY_sf"/>
</dbReference>
<dbReference type="AlphaFoldDB" id="A0A7S1ACN6"/>
<dbReference type="CDD" id="cd11709">
    <property type="entry name" value="SPRY"/>
    <property type="match status" value="1"/>
</dbReference>
<evidence type="ECO:0000313" key="3">
    <source>
        <dbReference type="EMBL" id="CAD8849856.1"/>
    </source>
</evidence>
<gene>
    <name evidence="3" type="ORF">NSCI0253_LOCUS24206</name>
</gene>
<dbReference type="InterPro" id="IPR001870">
    <property type="entry name" value="B30.2/SPRY"/>
</dbReference>
<proteinExistence type="predicted"/>
<evidence type="ECO:0008006" key="4">
    <source>
        <dbReference type="Google" id="ProtNLM"/>
    </source>
</evidence>
<protein>
    <recommendedName>
        <fullName evidence="4">Ubiquitin-like domain-containing protein</fullName>
    </recommendedName>
</protein>
<name>A0A7S1ACN6_NOCSC</name>
<dbReference type="InterPro" id="IPR000626">
    <property type="entry name" value="Ubiquitin-like_dom"/>
</dbReference>
<dbReference type="InterPro" id="IPR013320">
    <property type="entry name" value="ConA-like_dom_sf"/>
</dbReference>
<feature type="domain" description="Ubiquitin-like" evidence="1">
    <location>
        <begin position="1"/>
        <end position="58"/>
    </location>
</feature>
<sequence length="251" mass="27652">MAVTVQNLAGLTVAVCAPIPASVQTLKEKIEQQTGVPPALQVMLLGERALRHDEKLDSSQHLEVVLCVDESPLWNWDFDGNPARQHLVCDAGHLRVPCLRTDFVNVVTQEPLRDGLHFFEFVVHHIGDELWFGVVNGKEQAGSSVYPVDLKCSCYCFDCRGQAEIWTFDARTVRTARSIETGDVIGMAVDVDAYKISFAVNGEPEFVTDVPRPGPIYCMTSVDTAEDHVELRKPPLSEAPPQLINGLRSGA</sequence>
<dbReference type="InterPro" id="IPR029071">
    <property type="entry name" value="Ubiquitin-like_domsf"/>
</dbReference>
<dbReference type="SUPFAM" id="SSF54236">
    <property type="entry name" value="Ubiquitin-like"/>
    <property type="match status" value="1"/>
</dbReference>
<dbReference type="Gene3D" id="2.60.120.920">
    <property type="match status" value="1"/>
</dbReference>
<dbReference type="Gene3D" id="3.10.20.90">
    <property type="entry name" value="Phosphatidylinositol 3-kinase Catalytic Subunit, Chain A, domain 1"/>
    <property type="match status" value="1"/>
</dbReference>
<evidence type="ECO:0000259" key="1">
    <source>
        <dbReference type="PROSITE" id="PS50053"/>
    </source>
</evidence>
<dbReference type="SUPFAM" id="SSF49899">
    <property type="entry name" value="Concanavalin A-like lectins/glucanases"/>
    <property type="match status" value="1"/>
</dbReference>
<feature type="domain" description="B30.2/SPRY" evidence="2">
    <location>
        <begin position="56"/>
        <end position="238"/>
    </location>
</feature>
<dbReference type="PROSITE" id="PS50188">
    <property type="entry name" value="B302_SPRY"/>
    <property type="match status" value="1"/>
</dbReference>
<accession>A0A7S1ACN6</accession>